<dbReference type="EMBL" id="CAJOBI010071558">
    <property type="protein sequence ID" value="CAF4460355.1"/>
    <property type="molecule type" value="Genomic_DNA"/>
</dbReference>
<name>A0A8S2WSF9_9BILA</name>
<gene>
    <name evidence="1" type="ORF">SMN809_LOCUS33110</name>
    <name evidence="2" type="ORF">SMN809_LOCUS33135</name>
</gene>
<comment type="caution">
    <text evidence="1">The sequence shown here is derived from an EMBL/GenBank/DDBJ whole genome shotgun (WGS) entry which is preliminary data.</text>
</comment>
<reference evidence="1" key="1">
    <citation type="submission" date="2021-02" db="EMBL/GenBank/DDBJ databases">
        <authorList>
            <person name="Nowell W R."/>
        </authorList>
    </citation>
    <scope>NUCLEOTIDE SEQUENCE</scope>
</reference>
<evidence type="ECO:0000313" key="2">
    <source>
        <dbReference type="EMBL" id="CAF4460355.1"/>
    </source>
</evidence>
<dbReference type="EMBL" id="CAJOBI010071437">
    <property type="protein sequence ID" value="CAF4459865.1"/>
    <property type="molecule type" value="Genomic_DNA"/>
</dbReference>
<sequence length="41" mass="4693">MARSGLYSLIIRYIPAPKTWEDARIVVISQNRTQSNITLCN</sequence>
<accession>A0A8S2WSF9</accession>
<organism evidence="1 3">
    <name type="scientific">Rotaria magnacalcarata</name>
    <dbReference type="NCBI Taxonomy" id="392030"/>
    <lineage>
        <taxon>Eukaryota</taxon>
        <taxon>Metazoa</taxon>
        <taxon>Spiralia</taxon>
        <taxon>Gnathifera</taxon>
        <taxon>Rotifera</taxon>
        <taxon>Eurotatoria</taxon>
        <taxon>Bdelloidea</taxon>
        <taxon>Philodinida</taxon>
        <taxon>Philodinidae</taxon>
        <taxon>Rotaria</taxon>
    </lineage>
</organism>
<proteinExistence type="predicted"/>
<feature type="non-terminal residue" evidence="1">
    <location>
        <position position="41"/>
    </location>
</feature>
<dbReference type="Proteomes" id="UP000676336">
    <property type="component" value="Unassembled WGS sequence"/>
</dbReference>
<evidence type="ECO:0000313" key="3">
    <source>
        <dbReference type="Proteomes" id="UP000676336"/>
    </source>
</evidence>
<feature type="non-terminal residue" evidence="1">
    <location>
        <position position="1"/>
    </location>
</feature>
<dbReference type="AlphaFoldDB" id="A0A8S2WSF9"/>
<protein>
    <submittedName>
        <fullName evidence="1">Uncharacterized protein</fullName>
    </submittedName>
</protein>
<evidence type="ECO:0000313" key="1">
    <source>
        <dbReference type="EMBL" id="CAF4459865.1"/>
    </source>
</evidence>